<keyword evidence="2" id="KW-1185">Reference proteome</keyword>
<reference evidence="1 2" key="1">
    <citation type="journal article" date="2022" name="bioRxiv">
        <title>The genome of the oomycete Peronosclerospora sorghi, a cosmopolitan pathogen of maize and sorghum, is inflated with dispersed pseudogenes.</title>
        <authorList>
            <person name="Fletcher K."/>
            <person name="Martin F."/>
            <person name="Isakeit T."/>
            <person name="Cavanaugh K."/>
            <person name="Magill C."/>
            <person name="Michelmore R."/>
        </authorList>
    </citation>
    <scope>NUCLEOTIDE SEQUENCE [LARGE SCALE GENOMIC DNA]</scope>
    <source>
        <strain evidence="1">P6</strain>
    </source>
</reference>
<accession>A0ACC0WJT2</accession>
<comment type="caution">
    <text evidence="1">The sequence shown here is derived from an EMBL/GenBank/DDBJ whole genome shotgun (WGS) entry which is preliminary data.</text>
</comment>
<sequence>MHGVDALSQRIDWYPTRQQALDLLDIVRGRRFMERRQGDISATAEKIVGEVLEQLEGALLQVRGIGLHKTNERDGGHFEKIRAMGDKTRERKKITRWRSISVIRCCI</sequence>
<name>A0ACC0WJT2_9STRA</name>
<evidence type="ECO:0000313" key="1">
    <source>
        <dbReference type="EMBL" id="KAI9918328.1"/>
    </source>
</evidence>
<gene>
    <name evidence="1" type="ORF">PsorP6_011725</name>
</gene>
<proteinExistence type="predicted"/>
<organism evidence="1 2">
    <name type="scientific">Peronosclerospora sorghi</name>
    <dbReference type="NCBI Taxonomy" id="230839"/>
    <lineage>
        <taxon>Eukaryota</taxon>
        <taxon>Sar</taxon>
        <taxon>Stramenopiles</taxon>
        <taxon>Oomycota</taxon>
        <taxon>Peronosporomycetes</taxon>
        <taxon>Peronosporales</taxon>
        <taxon>Peronosporaceae</taxon>
        <taxon>Peronosclerospora</taxon>
    </lineage>
</organism>
<protein>
    <submittedName>
        <fullName evidence="1">Uncharacterized protein</fullName>
    </submittedName>
</protein>
<dbReference type="Proteomes" id="UP001163321">
    <property type="component" value="Chromosome 12"/>
</dbReference>
<evidence type="ECO:0000313" key="2">
    <source>
        <dbReference type="Proteomes" id="UP001163321"/>
    </source>
</evidence>
<dbReference type="EMBL" id="CM047591">
    <property type="protein sequence ID" value="KAI9918328.1"/>
    <property type="molecule type" value="Genomic_DNA"/>
</dbReference>